<accession>A0A6G0LE84</accession>
<comment type="subcellular location">
    <subcellularLocation>
        <location evidence="1">Host cell</location>
    </subcellularLocation>
    <subcellularLocation>
        <location evidence="2">Secreted</location>
    </subcellularLocation>
</comment>
<dbReference type="GO" id="GO:0005576">
    <property type="term" value="C:extracellular region"/>
    <property type="evidence" value="ECO:0007669"/>
    <property type="project" value="UniProtKB-SubCell"/>
</dbReference>
<reference evidence="10 11" key="1">
    <citation type="submission" date="2018-09" db="EMBL/GenBank/DDBJ databases">
        <title>Genomic investigation of the strawberry pathogen Phytophthora fragariae indicates pathogenicity is determined by transcriptional variation in three key races.</title>
        <authorList>
            <person name="Adams T.M."/>
            <person name="Armitage A.D."/>
            <person name="Sobczyk M.K."/>
            <person name="Bates H.J."/>
            <person name="Dunwell J.M."/>
            <person name="Nellist C.F."/>
            <person name="Harrison R.J."/>
        </authorList>
    </citation>
    <scope>NUCLEOTIDE SEQUENCE [LARGE SCALE GENOMIC DNA]</scope>
    <source>
        <strain evidence="10 11">ONT-3</strain>
    </source>
</reference>
<dbReference type="AlphaFoldDB" id="A0A6G0LE84"/>
<evidence type="ECO:0000256" key="6">
    <source>
        <dbReference type="ARBA" id="ARBA00022833"/>
    </source>
</evidence>
<evidence type="ECO:0000259" key="8">
    <source>
        <dbReference type="PROSITE" id="PS50011"/>
    </source>
</evidence>
<evidence type="ECO:0000313" key="10">
    <source>
        <dbReference type="EMBL" id="KAE9116805.1"/>
    </source>
</evidence>
<dbReference type="InterPro" id="IPR000719">
    <property type="entry name" value="Prot_kinase_dom"/>
</dbReference>
<dbReference type="SMART" id="SM00064">
    <property type="entry name" value="FYVE"/>
    <property type="match status" value="1"/>
</dbReference>
<gene>
    <name evidence="10" type="ORF">PF010_g8830</name>
</gene>
<dbReference type="Pfam" id="PF20147">
    <property type="entry name" value="Crinkler"/>
    <property type="match status" value="1"/>
</dbReference>
<protein>
    <recommendedName>
        <fullName evidence="12">Protein kinase domain-containing protein</fullName>
    </recommendedName>
</protein>
<dbReference type="InterPro" id="IPR013083">
    <property type="entry name" value="Znf_RING/FYVE/PHD"/>
</dbReference>
<dbReference type="PROSITE" id="PS50011">
    <property type="entry name" value="PROTEIN_KINASE_DOM"/>
    <property type="match status" value="1"/>
</dbReference>
<dbReference type="SUPFAM" id="SSF56112">
    <property type="entry name" value="Protein kinase-like (PK-like)"/>
    <property type="match status" value="1"/>
</dbReference>
<dbReference type="PANTHER" id="PTHR44167">
    <property type="entry name" value="OVARIAN-SPECIFIC SERINE/THREONINE-PROTEIN KINASE LOK-RELATED"/>
    <property type="match status" value="1"/>
</dbReference>
<dbReference type="Proteomes" id="UP000488956">
    <property type="component" value="Unassembled WGS sequence"/>
</dbReference>
<sequence length="499" mass="54933">MKLYCVIVGVEIDFSVEIDEGKTLDELKVAIKANNPVVKCDARWLRLFLAKRNTTEEEKGGDDGVWLTHLEAHRDGIYTRDYKYLEYDASLRAVGLASGQLGEVDDADRAAGLGPIHVLVVVPEEAPAPLSGELDVRDNLDRLEVPFATRDLNYLLDYDTAKYSSLRSTALSYAEAARILAAARSAIKSATQRAIEIREGVLLDGPLNLPQGQTKSNFYYAYSRFGGILAPKVYGEMHSEAFQREVDVNRALGSHPNIVQFLNSFSVENSTGEQRHIIVMPFFARSAADLLVQHSPVEVRALTTIARDCVSALCHIHAKKYCFADLKPANIMLHCGEQGGATLIDFGGAVALSHPIVECTDQFCLDLAESRASELLDWTCLGTTLAKQAGIDIARFHSRAELVKFLNDKHNRLGKCVRQLILSCLVKPSGSRIEAAVAPLLGSICKVCQCKFNVFKRCHQCPKCGCLVCGPHCRSKLRLPLYLKPVRVCDECFKSSSSG</sequence>
<dbReference type="InterPro" id="IPR045379">
    <property type="entry name" value="Crinkler_N"/>
</dbReference>
<feature type="domain" description="FYVE-type" evidence="9">
    <location>
        <begin position="445"/>
        <end position="497"/>
    </location>
</feature>
<organism evidence="10 11">
    <name type="scientific">Phytophthora fragariae</name>
    <dbReference type="NCBI Taxonomy" id="53985"/>
    <lineage>
        <taxon>Eukaryota</taxon>
        <taxon>Sar</taxon>
        <taxon>Stramenopiles</taxon>
        <taxon>Oomycota</taxon>
        <taxon>Peronosporomycetes</taxon>
        <taxon>Peronosporales</taxon>
        <taxon>Peronosporaceae</taxon>
        <taxon>Phytophthora</taxon>
    </lineage>
</organism>
<proteinExistence type="predicted"/>
<evidence type="ECO:0000256" key="2">
    <source>
        <dbReference type="ARBA" id="ARBA00004613"/>
    </source>
</evidence>
<evidence type="ECO:0008006" key="12">
    <source>
        <dbReference type="Google" id="ProtNLM"/>
    </source>
</evidence>
<keyword evidence="5 7" id="KW-0863">Zinc-finger</keyword>
<feature type="domain" description="Protein kinase" evidence="8">
    <location>
        <begin position="173"/>
        <end position="444"/>
    </location>
</feature>
<dbReference type="SMART" id="SM00220">
    <property type="entry name" value="S_TKc"/>
    <property type="match status" value="1"/>
</dbReference>
<dbReference type="EMBL" id="QXFX01000410">
    <property type="protein sequence ID" value="KAE9116805.1"/>
    <property type="molecule type" value="Genomic_DNA"/>
</dbReference>
<dbReference type="InterPro" id="IPR011011">
    <property type="entry name" value="Znf_FYVE_PHD"/>
</dbReference>
<dbReference type="SUPFAM" id="SSF57903">
    <property type="entry name" value="FYVE/PHD zinc finger"/>
    <property type="match status" value="1"/>
</dbReference>
<evidence type="ECO:0000256" key="4">
    <source>
        <dbReference type="ARBA" id="ARBA00022723"/>
    </source>
</evidence>
<dbReference type="Pfam" id="PF00069">
    <property type="entry name" value="Pkinase"/>
    <property type="match status" value="1"/>
</dbReference>
<dbReference type="PROSITE" id="PS50178">
    <property type="entry name" value="ZF_FYVE"/>
    <property type="match status" value="1"/>
</dbReference>
<name>A0A6G0LE84_9STRA</name>
<evidence type="ECO:0000256" key="1">
    <source>
        <dbReference type="ARBA" id="ARBA00004340"/>
    </source>
</evidence>
<evidence type="ECO:0000256" key="7">
    <source>
        <dbReference type="PROSITE-ProRule" id="PRU00091"/>
    </source>
</evidence>
<dbReference type="InterPro" id="IPR017455">
    <property type="entry name" value="Znf_FYVE-rel"/>
</dbReference>
<dbReference type="GO" id="GO:0004674">
    <property type="term" value="F:protein serine/threonine kinase activity"/>
    <property type="evidence" value="ECO:0007669"/>
    <property type="project" value="TreeGrafter"/>
</dbReference>
<keyword evidence="6" id="KW-0862">Zinc</keyword>
<dbReference type="GO" id="GO:0044773">
    <property type="term" value="P:mitotic DNA damage checkpoint signaling"/>
    <property type="evidence" value="ECO:0007669"/>
    <property type="project" value="TreeGrafter"/>
</dbReference>
<dbReference type="Gene3D" id="1.10.510.10">
    <property type="entry name" value="Transferase(Phosphotransferase) domain 1"/>
    <property type="match status" value="1"/>
</dbReference>
<keyword evidence="4" id="KW-0479">Metal-binding</keyword>
<dbReference type="PANTHER" id="PTHR44167:SF24">
    <property type="entry name" value="SERINE_THREONINE-PROTEIN KINASE CHK2"/>
    <property type="match status" value="1"/>
</dbReference>
<keyword evidence="3" id="KW-0964">Secreted</keyword>
<dbReference type="GO" id="GO:0008270">
    <property type="term" value="F:zinc ion binding"/>
    <property type="evidence" value="ECO:0007669"/>
    <property type="project" value="UniProtKB-KW"/>
</dbReference>
<dbReference type="Pfam" id="PF01363">
    <property type="entry name" value="FYVE"/>
    <property type="match status" value="1"/>
</dbReference>
<evidence type="ECO:0000259" key="9">
    <source>
        <dbReference type="PROSITE" id="PS50178"/>
    </source>
</evidence>
<dbReference type="InterPro" id="IPR011009">
    <property type="entry name" value="Kinase-like_dom_sf"/>
</dbReference>
<dbReference type="GO" id="GO:0043657">
    <property type="term" value="C:host cell"/>
    <property type="evidence" value="ECO:0007669"/>
    <property type="project" value="UniProtKB-SubCell"/>
</dbReference>
<dbReference type="GO" id="GO:0005524">
    <property type="term" value="F:ATP binding"/>
    <property type="evidence" value="ECO:0007669"/>
    <property type="project" value="InterPro"/>
</dbReference>
<dbReference type="GO" id="GO:0005634">
    <property type="term" value="C:nucleus"/>
    <property type="evidence" value="ECO:0007669"/>
    <property type="project" value="TreeGrafter"/>
</dbReference>
<evidence type="ECO:0000256" key="5">
    <source>
        <dbReference type="ARBA" id="ARBA00022771"/>
    </source>
</evidence>
<dbReference type="InterPro" id="IPR000306">
    <property type="entry name" value="Znf_FYVE"/>
</dbReference>
<dbReference type="Gene3D" id="3.30.40.10">
    <property type="entry name" value="Zinc/RING finger domain, C3HC4 (zinc finger)"/>
    <property type="match status" value="1"/>
</dbReference>
<comment type="caution">
    <text evidence="10">The sequence shown here is derived from an EMBL/GenBank/DDBJ whole genome shotgun (WGS) entry which is preliminary data.</text>
</comment>
<evidence type="ECO:0000256" key="3">
    <source>
        <dbReference type="ARBA" id="ARBA00022525"/>
    </source>
</evidence>
<evidence type="ECO:0000313" key="11">
    <source>
        <dbReference type="Proteomes" id="UP000488956"/>
    </source>
</evidence>